<proteinExistence type="predicted"/>
<feature type="transmembrane region" description="Helical" evidence="2">
    <location>
        <begin position="113"/>
        <end position="134"/>
    </location>
</feature>
<evidence type="ECO:0000256" key="2">
    <source>
        <dbReference type="SAM" id="Phobius"/>
    </source>
</evidence>
<feature type="domain" description="DUF7820" evidence="3">
    <location>
        <begin position="148"/>
        <end position="333"/>
    </location>
</feature>
<dbReference type="InterPro" id="IPR056722">
    <property type="entry name" value="DUF7820"/>
</dbReference>
<dbReference type="Pfam" id="PF25130">
    <property type="entry name" value="DUF7820"/>
    <property type="match status" value="1"/>
</dbReference>
<dbReference type="PANTHER" id="PTHR42078">
    <property type="entry name" value="GLUCAN 1, 4-ALPHA-GLUCOSIDASE"/>
    <property type="match status" value="1"/>
</dbReference>
<organism evidence="4 5">
    <name type="scientific">Karstenula rhodostoma CBS 690.94</name>
    <dbReference type="NCBI Taxonomy" id="1392251"/>
    <lineage>
        <taxon>Eukaryota</taxon>
        <taxon>Fungi</taxon>
        <taxon>Dikarya</taxon>
        <taxon>Ascomycota</taxon>
        <taxon>Pezizomycotina</taxon>
        <taxon>Dothideomycetes</taxon>
        <taxon>Pleosporomycetidae</taxon>
        <taxon>Pleosporales</taxon>
        <taxon>Massarineae</taxon>
        <taxon>Didymosphaeriaceae</taxon>
        <taxon>Karstenula</taxon>
    </lineage>
</organism>
<dbReference type="AlphaFoldDB" id="A0A9P4P4X5"/>
<dbReference type="PANTHER" id="PTHR42078:SF1">
    <property type="entry name" value="GLUCAN 1, 4-ALPHA-GLUCOSIDASE"/>
    <property type="match status" value="1"/>
</dbReference>
<evidence type="ECO:0000256" key="1">
    <source>
        <dbReference type="SAM" id="MobiDB-lite"/>
    </source>
</evidence>
<protein>
    <recommendedName>
        <fullName evidence="3">DUF7820 domain-containing protein</fullName>
    </recommendedName>
</protein>
<dbReference type="OrthoDB" id="5384459at2759"/>
<name>A0A9P4P4X5_9PLEO</name>
<comment type="caution">
    <text evidence="4">The sequence shown here is derived from an EMBL/GenBank/DDBJ whole genome shotgun (WGS) entry which is preliminary data.</text>
</comment>
<feature type="region of interest" description="Disordered" evidence="1">
    <location>
        <begin position="140"/>
        <end position="161"/>
    </location>
</feature>
<evidence type="ECO:0000313" key="5">
    <source>
        <dbReference type="Proteomes" id="UP000799764"/>
    </source>
</evidence>
<gene>
    <name evidence="4" type="ORF">P171DRAFT_477322</name>
</gene>
<evidence type="ECO:0000313" key="4">
    <source>
        <dbReference type="EMBL" id="KAF2438430.1"/>
    </source>
</evidence>
<dbReference type="Proteomes" id="UP000799764">
    <property type="component" value="Unassembled WGS sequence"/>
</dbReference>
<sequence>MRFPRRSPKQVPTPAIPSILTLFPSNQDTVLEKAPVTQQADSCIGHGLEVVPIERCNTSCGKTVSPDTPEKEVLYATLTDWNKRTKPLPPLPNAAWKVLLKRKWYRLPVKQRIAVLLCVQLSLLLTICLSLLSIKPRLAKREPSEQSTDVTTSPISPSSPSLPLGSFSLNLNTPRQQSSACLSDSDDADAWACTSKAVLHVAVNSSESPLTHPNLSIRSTSGTGTSSYGEQFPSTITAEFDTIYTKENSDGGPIYHFQAFYDRIILLANSQLSFLGQSQHETETRGKIQPDDSPWLCYFNSTILEVFIYMSQRAATATNSTHSANATTETTSSPPFPFVVQILEQWVQNGTRAYCEQQNVSEHGALRKSDAPRYFLSTTDTAYIYGSSVDKGTKQQAGIAEGACQCQWMVQ</sequence>
<keyword evidence="2" id="KW-0812">Transmembrane</keyword>
<accession>A0A9P4P4X5</accession>
<dbReference type="EMBL" id="MU001512">
    <property type="protein sequence ID" value="KAF2438430.1"/>
    <property type="molecule type" value="Genomic_DNA"/>
</dbReference>
<keyword evidence="5" id="KW-1185">Reference proteome</keyword>
<reference evidence="4" key="1">
    <citation type="journal article" date="2020" name="Stud. Mycol.">
        <title>101 Dothideomycetes genomes: a test case for predicting lifestyles and emergence of pathogens.</title>
        <authorList>
            <person name="Haridas S."/>
            <person name="Albert R."/>
            <person name="Binder M."/>
            <person name="Bloem J."/>
            <person name="Labutti K."/>
            <person name="Salamov A."/>
            <person name="Andreopoulos B."/>
            <person name="Baker S."/>
            <person name="Barry K."/>
            <person name="Bills G."/>
            <person name="Bluhm B."/>
            <person name="Cannon C."/>
            <person name="Castanera R."/>
            <person name="Culley D."/>
            <person name="Daum C."/>
            <person name="Ezra D."/>
            <person name="Gonzalez J."/>
            <person name="Henrissat B."/>
            <person name="Kuo A."/>
            <person name="Liang C."/>
            <person name="Lipzen A."/>
            <person name="Lutzoni F."/>
            <person name="Magnuson J."/>
            <person name="Mondo S."/>
            <person name="Nolan M."/>
            <person name="Ohm R."/>
            <person name="Pangilinan J."/>
            <person name="Park H.-J."/>
            <person name="Ramirez L."/>
            <person name="Alfaro M."/>
            <person name="Sun H."/>
            <person name="Tritt A."/>
            <person name="Yoshinaga Y."/>
            <person name="Zwiers L.-H."/>
            <person name="Turgeon B."/>
            <person name="Goodwin S."/>
            <person name="Spatafora J."/>
            <person name="Crous P."/>
            <person name="Grigoriev I."/>
        </authorList>
    </citation>
    <scope>NUCLEOTIDE SEQUENCE</scope>
    <source>
        <strain evidence="4">CBS 690.94</strain>
    </source>
</reference>
<keyword evidence="2" id="KW-1133">Transmembrane helix</keyword>
<keyword evidence="2" id="KW-0472">Membrane</keyword>
<evidence type="ECO:0000259" key="3">
    <source>
        <dbReference type="Pfam" id="PF25130"/>
    </source>
</evidence>